<dbReference type="Proteomes" id="UP001066276">
    <property type="component" value="Chromosome 7"/>
</dbReference>
<name>A0AAV7PRC1_PLEWA</name>
<accession>A0AAV7PRC1</accession>
<proteinExistence type="predicted"/>
<sequence length="112" mass="11738">MGIQTPPTAILFMAGAPGGPQSISVSALQTLKYATGATAPVAPLQLRRLNSEPASSLQGHFCWAGGRSFGERPPAQRKCLNGRRGLLTAVRSFHGGTLADGLRHPPRLKSPP</sequence>
<comment type="caution">
    <text evidence="1">The sequence shown here is derived from an EMBL/GenBank/DDBJ whole genome shotgun (WGS) entry which is preliminary data.</text>
</comment>
<evidence type="ECO:0000313" key="1">
    <source>
        <dbReference type="EMBL" id="KAJ1130821.1"/>
    </source>
</evidence>
<organism evidence="1 2">
    <name type="scientific">Pleurodeles waltl</name>
    <name type="common">Iberian ribbed newt</name>
    <dbReference type="NCBI Taxonomy" id="8319"/>
    <lineage>
        <taxon>Eukaryota</taxon>
        <taxon>Metazoa</taxon>
        <taxon>Chordata</taxon>
        <taxon>Craniata</taxon>
        <taxon>Vertebrata</taxon>
        <taxon>Euteleostomi</taxon>
        <taxon>Amphibia</taxon>
        <taxon>Batrachia</taxon>
        <taxon>Caudata</taxon>
        <taxon>Salamandroidea</taxon>
        <taxon>Salamandridae</taxon>
        <taxon>Pleurodelinae</taxon>
        <taxon>Pleurodeles</taxon>
    </lineage>
</organism>
<keyword evidence="2" id="KW-1185">Reference proteome</keyword>
<reference evidence="1" key="1">
    <citation type="journal article" date="2022" name="bioRxiv">
        <title>Sequencing and chromosome-scale assembly of the giantPleurodeles waltlgenome.</title>
        <authorList>
            <person name="Brown T."/>
            <person name="Elewa A."/>
            <person name="Iarovenko S."/>
            <person name="Subramanian E."/>
            <person name="Araus A.J."/>
            <person name="Petzold A."/>
            <person name="Susuki M."/>
            <person name="Suzuki K.-i.T."/>
            <person name="Hayashi T."/>
            <person name="Toyoda A."/>
            <person name="Oliveira C."/>
            <person name="Osipova E."/>
            <person name="Leigh N.D."/>
            <person name="Simon A."/>
            <person name="Yun M.H."/>
        </authorList>
    </citation>
    <scope>NUCLEOTIDE SEQUENCE</scope>
    <source>
        <strain evidence="1">20211129_DDA</strain>
        <tissue evidence="1">Liver</tissue>
    </source>
</reference>
<evidence type="ECO:0000313" key="2">
    <source>
        <dbReference type="Proteomes" id="UP001066276"/>
    </source>
</evidence>
<dbReference type="EMBL" id="JANPWB010000011">
    <property type="protein sequence ID" value="KAJ1130821.1"/>
    <property type="molecule type" value="Genomic_DNA"/>
</dbReference>
<gene>
    <name evidence="1" type="ORF">NDU88_009168</name>
</gene>
<dbReference type="AlphaFoldDB" id="A0AAV7PRC1"/>
<protein>
    <submittedName>
        <fullName evidence="1">Uncharacterized protein</fullName>
    </submittedName>
</protein>